<evidence type="ECO:0000256" key="14">
    <source>
        <dbReference type="SAM" id="MobiDB-lite"/>
    </source>
</evidence>
<evidence type="ECO:0000256" key="10">
    <source>
        <dbReference type="ARBA" id="ARBA00023136"/>
    </source>
</evidence>
<evidence type="ECO:0000313" key="19">
    <source>
        <dbReference type="Proteomes" id="UP000323597"/>
    </source>
</evidence>
<dbReference type="SUPFAM" id="SSF48371">
    <property type="entry name" value="ARM repeat"/>
    <property type="match status" value="1"/>
</dbReference>
<dbReference type="AlphaFoldDB" id="A0A5D2ZYS1"/>
<evidence type="ECO:0000256" key="3">
    <source>
        <dbReference type="ARBA" id="ARBA00011775"/>
    </source>
</evidence>
<dbReference type="Gene3D" id="2.60.40.1480">
    <property type="entry name" value="Coatomer, gamma subunit, appendage domain"/>
    <property type="match status" value="1"/>
</dbReference>
<dbReference type="GO" id="GO:0006886">
    <property type="term" value="P:intracellular protein transport"/>
    <property type="evidence" value="ECO:0007669"/>
    <property type="project" value="InterPro"/>
</dbReference>
<dbReference type="InterPro" id="IPR016024">
    <property type="entry name" value="ARM-type_fold"/>
</dbReference>
<dbReference type="InterPro" id="IPR012295">
    <property type="entry name" value="TBP_dom_sf"/>
</dbReference>
<evidence type="ECO:0000256" key="6">
    <source>
        <dbReference type="ARBA" id="ARBA00022737"/>
    </source>
</evidence>
<name>A0A5D2ZYS1_GOSMU</name>
<evidence type="ECO:0000256" key="7">
    <source>
        <dbReference type="ARBA" id="ARBA00022892"/>
    </source>
</evidence>
<dbReference type="FunFam" id="1.25.10.10:FF:000071">
    <property type="entry name" value="Coatomer subunit gamma"/>
    <property type="match status" value="1"/>
</dbReference>
<comment type="similarity">
    <text evidence="2 13">Belongs to the COPG family.</text>
</comment>
<dbReference type="Pfam" id="PF08752">
    <property type="entry name" value="COP-gamma_platf"/>
    <property type="match status" value="1"/>
</dbReference>
<keyword evidence="4 13" id="KW-0813">Transport</keyword>
<dbReference type="GO" id="GO:0006888">
    <property type="term" value="P:endoplasmic reticulum to Golgi vesicle-mediated transport"/>
    <property type="evidence" value="ECO:0007669"/>
    <property type="project" value="TreeGrafter"/>
</dbReference>
<evidence type="ECO:0000256" key="5">
    <source>
        <dbReference type="ARBA" id="ARBA00022490"/>
    </source>
</evidence>
<feature type="domain" description="Coatomer subunit gamma C-terminal" evidence="17">
    <location>
        <begin position="769"/>
        <end position="883"/>
    </location>
</feature>
<evidence type="ECO:0000256" key="2">
    <source>
        <dbReference type="ARBA" id="ARBA00010720"/>
    </source>
</evidence>
<comment type="subcellular location">
    <subcellularLocation>
        <location evidence="13">Cytoplasm</location>
    </subcellularLocation>
    <subcellularLocation>
        <location evidence="1 13">Golgi apparatus membrane</location>
        <topology evidence="1 13">Peripheral membrane protein</topology>
        <orientation evidence="1 13">Cytoplasmic side</orientation>
    </subcellularLocation>
    <subcellularLocation>
        <location evidence="13">Cytoplasmic vesicle</location>
        <location evidence="13">COPI-coated vesicle membrane</location>
        <topology evidence="13">Peripheral membrane protein</topology>
        <orientation evidence="13">Cytoplasmic side</orientation>
    </subcellularLocation>
</comment>
<dbReference type="GO" id="GO:0009306">
    <property type="term" value="P:protein secretion"/>
    <property type="evidence" value="ECO:0007669"/>
    <property type="project" value="TreeGrafter"/>
</dbReference>
<dbReference type="InterPro" id="IPR011989">
    <property type="entry name" value="ARM-like"/>
</dbReference>
<comment type="function">
    <text evidence="12 13">The coatomer is a cytosolic protein complex that binds to dilysine motifs and reversibly associates with Golgi non-clathrin-coated vesicles, which further mediate biosynthetic protein transport from the ER, via the Golgi up to the trans Golgi network. Coatomer complex is required for budding from Golgi membranes, and is essential for the retrograde Golgi-to-ER transport of dilysine-tagged proteins.</text>
</comment>
<protein>
    <recommendedName>
        <fullName evidence="13">Coatomer subunit gamma</fullName>
    </recommendedName>
</protein>
<dbReference type="InterPro" id="IPR032154">
    <property type="entry name" value="Coatomer_g_Cpla"/>
</dbReference>
<gene>
    <name evidence="18" type="ORF">E1A91_A03G213000v1</name>
</gene>
<dbReference type="InterPro" id="IPR002553">
    <property type="entry name" value="Clathrin/coatomer_adapt-like_N"/>
</dbReference>
<dbReference type="GO" id="GO:0000139">
    <property type="term" value="C:Golgi membrane"/>
    <property type="evidence" value="ECO:0007669"/>
    <property type="project" value="UniProtKB-SubCell"/>
</dbReference>
<evidence type="ECO:0000256" key="11">
    <source>
        <dbReference type="ARBA" id="ARBA00023329"/>
    </source>
</evidence>
<evidence type="ECO:0000259" key="16">
    <source>
        <dbReference type="Pfam" id="PF08752"/>
    </source>
</evidence>
<dbReference type="PIRSF" id="PIRSF037093">
    <property type="entry name" value="Coatomer_gamma_subunit"/>
    <property type="match status" value="1"/>
</dbReference>
<feature type="domain" description="Coatomer gamma subunit appendage Ig-like subdomain" evidence="16">
    <location>
        <begin position="621"/>
        <end position="766"/>
    </location>
</feature>
<organism evidence="18 19">
    <name type="scientific">Gossypium mustelinum</name>
    <name type="common">Cotton</name>
    <name type="synonym">Gossypium caicoense</name>
    <dbReference type="NCBI Taxonomy" id="34275"/>
    <lineage>
        <taxon>Eukaryota</taxon>
        <taxon>Viridiplantae</taxon>
        <taxon>Streptophyta</taxon>
        <taxon>Embryophyta</taxon>
        <taxon>Tracheophyta</taxon>
        <taxon>Spermatophyta</taxon>
        <taxon>Magnoliopsida</taxon>
        <taxon>eudicotyledons</taxon>
        <taxon>Gunneridae</taxon>
        <taxon>Pentapetalae</taxon>
        <taxon>rosids</taxon>
        <taxon>malvids</taxon>
        <taxon>Malvales</taxon>
        <taxon>Malvaceae</taxon>
        <taxon>Malvoideae</taxon>
        <taxon>Gossypium</taxon>
    </lineage>
</organism>
<dbReference type="PANTHER" id="PTHR10261">
    <property type="entry name" value="COATOMER SUBUNIT GAMMA"/>
    <property type="match status" value="1"/>
</dbReference>
<dbReference type="GO" id="GO:0005198">
    <property type="term" value="F:structural molecule activity"/>
    <property type="evidence" value="ECO:0007669"/>
    <property type="project" value="InterPro"/>
</dbReference>
<evidence type="ECO:0000259" key="15">
    <source>
        <dbReference type="Pfam" id="PF01602"/>
    </source>
</evidence>
<dbReference type="FunFam" id="2.60.40.1480:FF:000002">
    <property type="entry name" value="Coatomer subunit gamma"/>
    <property type="match status" value="1"/>
</dbReference>
<dbReference type="Pfam" id="PF16381">
    <property type="entry name" value="Coatomer_g_Cpla"/>
    <property type="match status" value="1"/>
</dbReference>
<dbReference type="EMBL" id="CM017638">
    <property type="protein sequence ID" value="TYJ44287.1"/>
    <property type="molecule type" value="Genomic_DNA"/>
</dbReference>
<dbReference type="SUPFAM" id="SSF55711">
    <property type="entry name" value="Subdomain of clathrin and coatomer appendage domain"/>
    <property type="match status" value="1"/>
</dbReference>
<dbReference type="InterPro" id="IPR013040">
    <property type="entry name" value="Coatomer_gsu_app_Ig-like_dom"/>
</dbReference>
<dbReference type="PANTHER" id="PTHR10261:SF0">
    <property type="entry name" value="COATOMER SUBUNIT GAMMA-2"/>
    <property type="match status" value="1"/>
</dbReference>
<dbReference type="SUPFAM" id="SSF49348">
    <property type="entry name" value="Clathrin adaptor appendage domain"/>
    <property type="match status" value="1"/>
</dbReference>
<evidence type="ECO:0000256" key="1">
    <source>
        <dbReference type="ARBA" id="ARBA00004255"/>
    </source>
</evidence>
<keyword evidence="11 13" id="KW-0968">Cytoplasmic vesicle</keyword>
<dbReference type="GO" id="GO:0030126">
    <property type="term" value="C:COPI vesicle coat"/>
    <property type="evidence" value="ECO:0007669"/>
    <property type="project" value="InterPro"/>
</dbReference>
<dbReference type="InterPro" id="IPR037067">
    <property type="entry name" value="Coatomer_gsu_app_sf"/>
</dbReference>
<dbReference type="GO" id="GO:0005793">
    <property type="term" value="C:endoplasmic reticulum-Golgi intermediate compartment"/>
    <property type="evidence" value="ECO:0007669"/>
    <property type="project" value="TreeGrafter"/>
</dbReference>
<keyword evidence="6" id="KW-0677">Repeat</keyword>
<keyword evidence="5 13" id="KW-0963">Cytoplasm</keyword>
<dbReference type="FunFam" id="1.25.10.10:FF:000078">
    <property type="entry name" value="Coatomer subunit gamma"/>
    <property type="match status" value="1"/>
</dbReference>
<dbReference type="GO" id="GO:0005783">
    <property type="term" value="C:endoplasmic reticulum"/>
    <property type="evidence" value="ECO:0007669"/>
    <property type="project" value="TreeGrafter"/>
</dbReference>
<dbReference type="Pfam" id="PF01602">
    <property type="entry name" value="Adaptin_N"/>
    <property type="match status" value="1"/>
</dbReference>
<evidence type="ECO:0000256" key="9">
    <source>
        <dbReference type="ARBA" id="ARBA00023034"/>
    </source>
</evidence>
<evidence type="ECO:0000259" key="17">
    <source>
        <dbReference type="Pfam" id="PF16381"/>
    </source>
</evidence>
<keyword evidence="10 13" id="KW-0472">Membrane</keyword>
<dbReference type="InterPro" id="IPR017106">
    <property type="entry name" value="Coatomer_gsu"/>
</dbReference>
<evidence type="ECO:0000256" key="8">
    <source>
        <dbReference type="ARBA" id="ARBA00022927"/>
    </source>
</evidence>
<dbReference type="FunFam" id="3.30.310.10:FF:000011">
    <property type="entry name" value="Coatomer subunit gamma"/>
    <property type="match status" value="1"/>
</dbReference>
<dbReference type="InterPro" id="IPR013041">
    <property type="entry name" value="Clathrin_app_Ig-like_sf"/>
</dbReference>
<sequence length="886" mass="98409">MAQPLVKKDDDRDDEVDYSPFLGIEKGAVLQEARVFNDPQLDPRRCSQVITKLLYLLNQGETFTKVEATEVFFAVTKLFQSRDMGLRRMVYVIIKELSPSADEVIIVTSSLMKDMTSKTDMYRANAIRVLCRITDGTLLTQIERYLKQAIVDKNPVVASAALVSGIHLLQTNPEIVKRWSNEVQEAVQSRAALVQFHALALLHQIRQNDRLAVNKLVSSLTRGSVRSPLAQCLLIRYTSQVIRESTNDTQTGDRPFYDFLEGCLRHKAEMVIFEAARAITELNGVTSRELTPAITVLQLFLSSSKPVLRFAAVRTLNKVAMSHPMAVTNCNIDMESLISDQNRSIATLAITTLLKTGNESSVDRLMKQITNFMSDIADEFKIVVVDAIRSLCLKFPLKHRSLMNFLSNILREEGGFEYKKAIVDSIVILIRDIPEAKESGLLHLCEFIEDCEFTYLSTQILHFLGIEGPKTSDPSKYIRYIYNRVHLENATVRAGAVSTLAKFGAMVDGLKPRIFVLLRRCLFDNDDEVRDRATLYLNTLGGDGAVVETDEGVKEFLFGSLDVPLVNLNSLKNYDPSEKAFDINSVPKDVKTQPLAEKKATSKKPTGLGAPPHGPPSTVDAYEKLLSSIPEFASFGKLFKSSAPVELTEAETEYAVNVVKHIFDGHVVFQYNCTNTIPEQLLENVTVIVDASEAEEFAEVASKPLRQLPYDSPGQTFVAFEKPEGVSAVGKFSNMLRFIVKEVDPSTGEAEDDGVEDEYQLEDLELVAADYMLKVGVSNFRNAWESMGVDFERVDEYGLGPRDSLAEAVNAVINLLGMQPCEGTEVVPPNSRSHTCLLSGVYLGNVKVLVRLQFGLDGPKDVAMKLAVRSEDETVSDTIHEIVASG</sequence>
<evidence type="ECO:0000256" key="12">
    <source>
        <dbReference type="ARBA" id="ARBA00025536"/>
    </source>
</evidence>
<reference evidence="18 19" key="1">
    <citation type="submission" date="2019-07" db="EMBL/GenBank/DDBJ databases">
        <title>WGS assembly of Gossypium mustelinum.</title>
        <authorList>
            <person name="Chen Z.J."/>
            <person name="Sreedasyam A."/>
            <person name="Ando A."/>
            <person name="Song Q."/>
            <person name="De L."/>
            <person name="Hulse-Kemp A."/>
            <person name="Ding M."/>
            <person name="Ye W."/>
            <person name="Kirkbride R."/>
            <person name="Jenkins J."/>
            <person name="Plott C."/>
            <person name="Lovell J."/>
            <person name="Lin Y.-M."/>
            <person name="Vaughn R."/>
            <person name="Liu B."/>
            <person name="Li W."/>
            <person name="Simpson S."/>
            <person name="Scheffler B."/>
            <person name="Saski C."/>
            <person name="Grover C."/>
            <person name="Hu G."/>
            <person name="Conover J."/>
            <person name="Carlson J."/>
            <person name="Shu S."/>
            <person name="Boston L."/>
            <person name="Williams M."/>
            <person name="Peterson D."/>
            <person name="Mcgee K."/>
            <person name="Jones D."/>
            <person name="Wendel J."/>
            <person name="Stelly D."/>
            <person name="Grimwood J."/>
            <person name="Schmutz J."/>
        </authorList>
    </citation>
    <scope>NUCLEOTIDE SEQUENCE [LARGE SCALE GENOMIC DNA]</scope>
    <source>
        <strain evidence="18">1408120.09</strain>
    </source>
</reference>
<comment type="subunit">
    <text evidence="3">Oligomeric complex that consists of at least the alpha, beta, beta', gamma, delta, epsilon and zeta subunits.</text>
</comment>
<feature type="domain" description="Clathrin/coatomer adaptor adaptin-like N-terminal" evidence="15">
    <location>
        <begin position="27"/>
        <end position="540"/>
    </location>
</feature>
<keyword evidence="19" id="KW-1185">Reference proteome</keyword>
<evidence type="ECO:0000256" key="4">
    <source>
        <dbReference type="ARBA" id="ARBA00022448"/>
    </source>
</evidence>
<keyword evidence="7 13" id="KW-0931">ER-Golgi transport</keyword>
<dbReference type="Gene3D" id="1.25.10.10">
    <property type="entry name" value="Leucine-rich Repeat Variant"/>
    <property type="match status" value="1"/>
</dbReference>
<dbReference type="Proteomes" id="UP000323597">
    <property type="component" value="Chromosome A03"/>
</dbReference>
<dbReference type="GO" id="GO:0006891">
    <property type="term" value="P:intra-Golgi vesicle-mediated transport"/>
    <property type="evidence" value="ECO:0007669"/>
    <property type="project" value="TreeGrafter"/>
</dbReference>
<proteinExistence type="inferred from homology"/>
<dbReference type="InterPro" id="IPR009028">
    <property type="entry name" value="Coatomer/calthrin_app_sub_C"/>
</dbReference>
<keyword evidence="9 13" id="KW-0333">Golgi apparatus</keyword>
<accession>A0A5D2ZYS1</accession>
<feature type="region of interest" description="Disordered" evidence="14">
    <location>
        <begin position="592"/>
        <end position="617"/>
    </location>
</feature>
<keyword evidence="8 13" id="KW-0653">Protein transport</keyword>
<dbReference type="Gene3D" id="3.30.310.10">
    <property type="entry name" value="TATA-Binding Protein"/>
    <property type="match status" value="1"/>
</dbReference>
<evidence type="ECO:0000256" key="13">
    <source>
        <dbReference type="PIRNR" id="PIRNR037093"/>
    </source>
</evidence>
<evidence type="ECO:0000313" key="18">
    <source>
        <dbReference type="EMBL" id="TYJ44287.1"/>
    </source>
</evidence>